<organism evidence="2 3">
    <name type="scientific">Methylomicrobium album BG8</name>
    <dbReference type="NCBI Taxonomy" id="686340"/>
    <lineage>
        <taxon>Bacteria</taxon>
        <taxon>Pseudomonadati</taxon>
        <taxon>Pseudomonadota</taxon>
        <taxon>Gammaproteobacteria</taxon>
        <taxon>Methylococcales</taxon>
        <taxon>Methylococcaceae</taxon>
        <taxon>Methylomicrobium</taxon>
    </lineage>
</organism>
<dbReference type="eggNOG" id="ENOG5032FR9">
    <property type="taxonomic scope" value="Bacteria"/>
</dbReference>
<dbReference type="STRING" id="686340.Metal_0628"/>
<evidence type="ECO:0000259" key="1">
    <source>
        <dbReference type="Pfam" id="PF24728"/>
    </source>
</evidence>
<dbReference type="InterPro" id="IPR056097">
    <property type="entry name" value="DUF7680"/>
</dbReference>
<sequence length="194" mass="21989">MSKKTKLSESYDKTLKNLWRTAPFVLRITELAEYPGVVLVVKERVDKETGAKGKMLGCLQDRGALYGENLKILQPRIKAILESVVDEGGVPLELQRFISQEGLKLRDNLPLDEEAGAKLALIFKLQSRLHNPDRLELLARRVQRFSREEAAYWLGRTTHYGADANRWAEAGLRTMLCGTTNNDAGIERLLNKLR</sequence>
<feature type="domain" description="DUF7680" evidence="1">
    <location>
        <begin position="24"/>
        <end position="178"/>
    </location>
</feature>
<dbReference type="HOGENOM" id="CLU_1401033_0_0_6"/>
<keyword evidence="3" id="KW-1185">Reference proteome</keyword>
<dbReference type="EMBL" id="CM001475">
    <property type="protein sequence ID" value="EIC28473.1"/>
    <property type="molecule type" value="Genomic_DNA"/>
</dbReference>
<dbReference type="Pfam" id="PF24728">
    <property type="entry name" value="DUF7680"/>
    <property type="match status" value="1"/>
</dbReference>
<proteinExistence type="predicted"/>
<name>H8GPL1_METAL</name>
<accession>H8GPL1</accession>
<dbReference type="RefSeq" id="WP_005369524.1">
    <property type="nucleotide sequence ID" value="NZ_CM001475.1"/>
</dbReference>
<evidence type="ECO:0000313" key="2">
    <source>
        <dbReference type="EMBL" id="EIC28473.1"/>
    </source>
</evidence>
<protein>
    <recommendedName>
        <fullName evidence="1">DUF7680 domain-containing protein</fullName>
    </recommendedName>
</protein>
<reference evidence="2 3" key="1">
    <citation type="journal article" date="2013" name="Genome Announc.">
        <title>Genome Sequence of the Obligate Gammaproteobacterial Methanotroph Methylomicrobium album Strain BG8.</title>
        <authorList>
            <person name="Kits K.D."/>
            <person name="Kalyuzhnaya M.G."/>
            <person name="Klotz M.G."/>
            <person name="Jetten M.S."/>
            <person name="Op den Camp H.J."/>
            <person name="Vuilleumier S."/>
            <person name="Bringel F."/>
            <person name="Dispirito A.A."/>
            <person name="Murrell J.C."/>
            <person name="Bruce D."/>
            <person name="Cheng J.F."/>
            <person name="Copeland A."/>
            <person name="Goodwin L."/>
            <person name="Hauser L."/>
            <person name="Lajus A."/>
            <person name="Land M.L."/>
            <person name="Lapidus A."/>
            <person name="Lucas S."/>
            <person name="Medigue C."/>
            <person name="Pitluck S."/>
            <person name="Woyke T."/>
            <person name="Zeytun A."/>
            <person name="Stein L.Y."/>
        </authorList>
    </citation>
    <scope>NUCLEOTIDE SEQUENCE [LARGE SCALE GENOMIC DNA]</scope>
    <source>
        <strain evidence="2 3">BG8</strain>
    </source>
</reference>
<gene>
    <name evidence="2" type="ORF">Metal_0628</name>
</gene>
<evidence type="ECO:0000313" key="3">
    <source>
        <dbReference type="Proteomes" id="UP000005090"/>
    </source>
</evidence>
<dbReference type="AlphaFoldDB" id="H8GPL1"/>
<dbReference type="Proteomes" id="UP000005090">
    <property type="component" value="Chromosome"/>
</dbReference>